<evidence type="ECO:0000313" key="8">
    <source>
        <dbReference type="EMBL" id="SDK85676.1"/>
    </source>
</evidence>
<dbReference type="PANTHER" id="PTHR30329:SF21">
    <property type="entry name" value="LIPOPROTEIN YIAD-RELATED"/>
    <property type="match status" value="1"/>
</dbReference>
<evidence type="ECO:0000256" key="2">
    <source>
        <dbReference type="ARBA" id="ARBA00023136"/>
    </source>
</evidence>
<keyword evidence="2 4" id="KW-0472">Membrane</keyword>
<dbReference type="PROSITE" id="PS01068">
    <property type="entry name" value="OMPA_1"/>
    <property type="match status" value="1"/>
</dbReference>
<reference evidence="9" key="1">
    <citation type="submission" date="2016-10" db="EMBL/GenBank/DDBJ databases">
        <authorList>
            <person name="Varghese N."/>
            <person name="Submissions S."/>
        </authorList>
    </citation>
    <scope>NUCLEOTIDE SEQUENCE [LARGE SCALE GENOMIC DNA]</scope>
    <source>
        <strain evidence="9">AAP</strain>
    </source>
</reference>
<gene>
    <name evidence="8" type="ORF">SAMN05192555_101359</name>
</gene>
<dbReference type="InterPro" id="IPR006664">
    <property type="entry name" value="OMP_bac"/>
</dbReference>
<dbReference type="PROSITE" id="PS51257">
    <property type="entry name" value="PROKAR_LIPOPROTEIN"/>
    <property type="match status" value="1"/>
</dbReference>
<evidence type="ECO:0000259" key="7">
    <source>
        <dbReference type="PROSITE" id="PS51123"/>
    </source>
</evidence>
<dbReference type="AlphaFoldDB" id="A0A1G9FBE0"/>
<feature type="domain" description="OmpA-like" evidence="7">
    <location>
        <begin position="118"/>
        <end position="232"/>
    </location>
</feature>
<dbReference type="Gene3D" id="3.30.1330.60">
    <property type="entry name" value="OmpA-like domain"/>
    <property type="match status" value="1"/>
</dbReference>
<dbReference type="CDD" id="cd07185">
    <property type="entry name" value="OmpA_C-like"/>
    <property type="match status" value="1"/>
</dbReference>
<name>A0A1G9FBE0_9GAMM</name>
<keyword evidence="3" id="KW-0998">Cell outer membrane</keyword>
<protein>
    <submittedName>
        <fullName evidence="8">OmpA-OmpF porin, OOP family</fullName>
    </submittedName>
</protein>
<evidence type="ECO:0000313" key="9">
    <source>
        <dbReference type="Proteomes" id="UP000199107"/>
    </source>
</evidence>
<keyword evidence="6" id="KW-0732">Signal</keyword>
<feature type="chain" id="PRO_5011484161" evidence="6">
    <location>
        <begin position="25"/>
        <end position="232"/>
    </location>
</feature>
<organism evidence="8 9">
    <name type="scientific">Franzmannia pantelleriensis</name>
    <dbReference type="NCBI Taxonomy" id="48727"/>
    <lineage>
        <taxon>Bacteria</taxon>
        <taxon>Pseudomonadati</taxon>
        <taxon>Pseudomonadota</taxon>
        <taxon>Gammaproteobacteria</taxon>
        <taxon>Oceanospirillales</taxon>
        <taxon>Halomonadaceae</taxon>
        <taxon>Franzmannia</taxon>
    </lineage>
</organism>
<dbReference type="PANTHER" id="PTHR30329">
    <property type="entry name" value="STATOR ELEMENT OF FLAGELLAR MOTOR COMPLEX"/>
    <property type="match status" value="1"/>
</dbReference>
<dbReference type="PRINTS" id="PR01023">
    <property type="entry name" value="NAFLGMOTY"/>
</dbReference>
<dbReference type="PRINTS" id="PR01021">
    <property type="entry name" value="OMPADOMAIN"/>
</dbReference>
<comment type="subcellular location">
    <subcellularLocation>
        <location evidence="1">Cell outer membrane</location>
    </subcellularLocation>
</comment>
<evidence type="ECO:0000256" key="6">
    <source>
        <dbReference type="SAM" id="SignalP"/>
    </source>
</evidence>
<dbReference type="GO" id="GO:0009279">
    <property type="term" value="C:cell outer membrane"/>
    <property type="evidence" value="ECO:0007669"/>
    <property type="project" value="UniProtKB-SubCell"/>
</dbReference>
<dbReference type="OrthoDB" id="9782229at2"/>
<dbReference type="Proteomes" id="UP000199107">
    <property type="component" value="Unassembled WGS sequence"/>
</dbReference>
<dbReference type="InterPro" id="IPR050330">
    <property type="entry name" value="Bact_OuterMem_StrucFunc"/>
</dbReference>
<dbReference type="STRING" id="48727.SAMN05192555_101359"/>
<feature type="compositionally biased region" description="Basic and acidic residues" evidence="5">
    <location>
        <begin position="218"/>
        <end position="232"/>
    </location>
</feature>
<evidence type="ECO:0000256" key="5">
    <source>
        <dbReference type="SAM" id="MobiDB-lite"/>
    </source>
</evidence>
<feature type="signal peptide" evidence="6">
    <location>
        <begin position="1"/>
        <end position="24"/>
    </location>
</feature>
<dbReference type="EMBL" id="FNGH01000001">
    <property type="protein sequence ID" value="SDK85676.1"/>
    <property type="molecule type" value="Genomic_DNA"/>
</dbReference>
<keyword evidence="9" id="KW-1185">Reference proteome</keyword>
<dbReference type="PROSITE" id="PS51123">
    <property type="entry name" value="OMPA_2"/>
    <property type="match status" value="1"/>
</dbReference>
<sequence length="232" mass="24416">MKKSTTGLLIGSALALGLAGCATSGPTGGQTSAQMSGSSSSADRAWYQHPAVCGVAGGLIGGSIGYATAGSSDEEQGGAIGFGVGSAAGALLCADRTPEPQPQPEPEPMPEPEPEPEPEFEPVVLSSEVTFAFDSAELRPEASMTLDEVAHRLRENTDLRVNIDGHTDSVGNPQYNQGLSQRRADSVRDYLVSQGIAENRMRTRGFGEERPVATNETDEGRAQNRRVEIDRQ</sequence>
<dbReference type="Pfam" id="PF00691">
    <property type="entry name" value="OmpA"/>
    <property type="match status" value="1"/>
</dbReference>
<feature type="region of interest" description="Disordered" evidence="5">
    <location>
        <begin position="94"/>
        <end position="120"/>
    </location>
</feature>
<evidence type="ECO:0000256" key="4">
    <source>
        <dbReference type="PROSITE-ProRule" id="PRU00473"/>
    </source>
</evidence>
<dbReference type="InterPro" id="IPR036737">
    <property type="entry name" value="OmpA-like_sf"/>
</dbReference>
<dbReference type="InterPro" id="IPR006665">
    <property type="entry name" value="OmpA-like"/>
</dbReference>
<dbReference type="InterPro" id="IPR006690">
    <property type="entry name" value="OMPA-like_CS"/>
</dbReference>
<feature type="compositionally biased region" description="Basic and acidic residues" evidence="5">
    <location>
        <begin position="201"/>
        <end position="211"/>
    </location>
</feature>
<proteinExistence type="predicted"/>
<dbReference type="RefSeq" id="WP_089656795.1">
    <property type="nucleotide sequence ID" value="NZ_FNGH01000001.1"/>
</dbReference>
<accession>A0A1G9FBE0</accession>
<dbReference type="SUPFAM" id="SSF103088">
    <property type="entry name" value="OmpA-like"/>
    <property type="match status" value="1"/>
</dbReference>
<evidence type="ECO:0000256" key="3">
    <source>
        <dbReference type="ARBA" id="ARBA00023237"/>
    </source>
</evidence>
<feature type="compositionally biased region" description="Acidic residues" evidence="5">
    <location>
        <begin position="108"/>
        <end position="120"/>
    </location>
</feature>
<evidence type="ECO:0000256" key="1">
    <source>
        <dbReference type="ARBA" id="ARBA00004442"/>
    </source>
</evidence>
<feature type="region of interest" description="Disordered" evidence="5">
    <location>
        <begin position="201"/>
        <end position="232"/>
    </location>
</feature>